<dbReference type="GO" id="GO:0055085">
    <property type="term" value="P:transmembrane transport"/>
    <property type="evidence" value="ECO:0007669"/>
    <property type="project" value="InterPro"/>
</dbReference>
<keyword evidence="5 10" id="KW-0812">Transmembrane</keyword>
<evidence type="ECO:0000256" key="9">
    <source>
        <dbReference type="SAM" id="MobiDB-lite"/>
    </source>
</evidence>
<dbReference type="GO" id="GO:0005886">
    <property type="term" value="C:plasma membrane"/>
    <property type="evidence" value="ECO:0007669"/>
    <property type="project" value="TreeGrafter"/>
</dbReference>
<evidence type="ECO:0000256" key="6">
    <source>
        <dbReference type="ARBA" id="ARBA00022967"/>
    </source>
</evidence>
<evidence type="ECO:0000313" key="12">
    <source>
        <dbReference type="Proteomes" id="UP000320913"/>
    </source>
</evidence>
<evidence type="ECO:0000256" key="10">
    <source>
        <dbReference type="SAM" id="Phobius"/>
    </source>
</evidence>
<evidence type="ECO:0000256" key="7">
    <source>
        <dbReference type="ARBA" id="ARBA00022989"/>
    </source>
</evidence>
<evidence type="ECO:0000313" key="11">
    <source>
        <dbReference type="EMBL" id="TMQ61210.1"/>
    </source>
</evidence>
<keyword evidence="6" id="KW-1278">Translocase</keyword>
<organism evidence="11 12">
    <name type="scientific">Eiseniibacteriota bacterium</name>
    <dbReference type="NCBI Taxonomy" id="2212470"/>
    <lineage>
        <taxon>Bacteria</taxon>
        <taxon>Candidatus Eiseniibacteriota</taxon>
    </lineage>
</organism>
<reference evidence="11 12" key="1">
    <citation type="journal article" date="2019" name="Nat. Microbiol.">
        <title>Mediterranean grassland soil C-N compound turnover is dependent on rainfall and depth, and is mediated by genomically divergent microorganisms.</title>
        <authorList>
            <person name="Diamond S."/>
            <person name="Andeer P.F."/>
            <person name="Li Z."/>
            <person name="Crits-Christoph A."/>
            <person name="Burstein D."/>
            <person name="Anantharaman K."/>
            <person name="Lane K.R."/>
            <person name="Thomas B.C."/>
            <person name="Pan C."/>
            <person name="Northen T.R."/>
            <person name="Banfield J.F."/>
        </authorList>
    </citation>
    <scope>NUCLEOTIDE SEQUENCE [LARGE SCALE GENOMIC DNA]</scope>
    <source>
        <strain evidence="11">WS_5</strain>
    </source>
</reference>
<protein>
    <recommendedName>
        <fullName evidence="13">RnfABCDGE type electron transport complex subunit D</fullName>
    </recommendedName>
</protein>
<feature type="transmembrane region" description="Helical" evidence="10">
    <location>
        <begin position="146"/>
        <end position="165"/>
    </location>
</feature>
<sequence length="308" mass="33924">MRADPVKPRPPLDPSAATPWRRLDPRFYQIAVLSGLLIYGLGWLHFDITPDRAALLLSTALLTQYVCTKLWGLPKFDPKSALISGLSLCLLLRTNLPLLAIVAAVITISSKFVIRWNGKHIFNPTNFGLVFLMVVGAPVWVSPGQWGNVAYFGFLMACLGGLVVNRAARSDVTYAFLVSFAALQFGRAFLVMQRWPVPLHRLESGALLLFAFFMISDPKTTPNSRAGRILFACLVTAFAGFIQFGLYRTNGILWSLAILSMAVPLIDRLLPGVQYDWSRVRTNPQPQGVPDEASSGVRQPALDRPALG</sequence>
<evidence type="ECO:0000256" key="5">
    <source>
        <dbReference type="ARBA" id="ARBA00022692"/>
    </source>
</evidence>
<feature type="region of interest" description="Disordered" evidence="9">
    <location>
        <begin position="281"/>
        <end position="308"/>
    </location>
</feature>
<keyword evidence="8 10" id="KW-0472">Membrane</keyword>
<feature type="transmembrane region" description="Helical" evidence="10">
    <location>
        <begin position="27"/>
        <end position="46"/>
    </location>
</feature>
<dbReference type="PANTHER" id="PTHR30578:SF0">
    <property type="entry name" value="ION-TRANSLOCATING OXIDOREDUCTASE COMPLEX SUBUNIT D"/>
    <property type="match status" value="1"/>
</dbReference>
<dbReference type="Pfam" id="PF03116">
    <property type="entry name" value="NQR2_RnfD_RnfE"/>
    <property type="match status" value="1"/>
</dbReference>
<evidence type="ECO:0000256" key="3">
    <source>
        <dbReference type="ARBA" id="ARBA00022630"/>
    </source>
</evidence>
<evidence type="ECO:0000256" key="2">
    <source>
        <dbReference type="ARBA" id="ARBA00022553"/>
    </source>
</evidence>
<keyword evidence="1" id="KW-0813">Transport</keyword>
<proteinExistence type="predicted"/>
<keyword evidence="2" id="KW-0597">Phosphoprotein</keyword>
<feature type="transmembrane region" description="Helical" evidence="10">
    <location>
        <begin position="198"/>
        <end position="215"/>
    </location>
</feature>
<feature type="transmembrane region" description="Helical" evidence="10">
    <location>
        <begin position="121"/>
        <end position="140"/>
    </location>
</feature>
<feature type="transmembrane region" description="Helical" evidence="10">
    <location>
        <begin position="172"/>
        <end position="192"/>
    </location>
</feature>
<dbReference type="InterPro" id="IPR004338">
    <property type="entry name" value="NqrB/RnfD"/>
</dbReference>
<feature type="transmembrane region" description="Helical" evidence="10">
    <location>
        <begin position="252"/>
        <end position="270"/>
    </location>
</feature>
<keyword evidence="7 10" id="KW-1133">Transmembrane helix</keyword>
<evidence type="ECO:0000256" key="4">
    <source>
        <dbReference type="ARBA" id="ARBA00022643"/>
    </source>
</evidence>
<keyword evidence="4" id="KW-0288">FMN</keyword>
<name>A0A538TC52_UNCEI</name>
<comment type="caution">
    <text evidence="11">The sequence shown here is derived from an EMBL/GenBank/DDBJ whole genome shotgun (WGS) entry which is preliminary data.</text>
</comment>
<evidence type="ECO:0000256" key="8">
    <source>
        <dbReference type="ARBA" id="ARBA00023136"/>
    </source>
</evidence>
<evidence type="ECO:0000256" key="1">
    <source>
        <dbReference type="ARBA" id="ARBA00022448"/>
    </source>
</evidence>
<dbReference type="Proteomes" id="UP000320913">
    <property type="component" value="Unassembled WGS sequence"/>
</dbReference>
<evidence type="ECO:0008006" key="13">
    <source>
        <dbReference type="Google" id="ProtNLM"/>
    </source>
</evidence>
<feature type="transmembrane region" description="Helical" evidence="10">
    <location>
        <begin position="227"/>
        <end position="246"/>
    </location>
</feature>
<feature type="transmembrane region" description="Helical" evidence="10">
    <location>
        <begin position="83"/>
        <end position="109"/>
    </location>
</feature>
<dbReference type="EMBL" id="VBOV01000039">
    <property type="protein sequence ID" value="TMQ61210.1"/>
    <property type="molecule type" value="Genomic_DNA"/>
</dbReference>
<dbReference type="AlphaFoldDB" id="A0A538TC52"/>
<keyword evidence="3" id="KW-0285">Flavoprotein</keyword>
<gene>
    <name evidence="11" type="ORF">E6K75_01690</name>
</gene>
<accession>A0A538TC52</accession>
<dbReference type="PANTHER" id="PTHR30578">
    <property type="entry name" value="ELECTRON TRANSPORT COMPLEX PROTEIN RNFD"/>
    <property type="match status" value="1"/>
</dbReference>